<dbReference type="GO" id="GO:0047661">
    <property type="term" value="F:amino-acid racemase activity"/>
    <property type="evidence" value="ECO:0007669"/>
    <property type="project" value="InterPro"/>
</dbReference>
<organism evidence="2 3">
    <name type="scientific">Spinactinospora alkalitolerans</name>
    <dbReference type="NCBI Taxonomy" id="687207"/>
    <lineage>
        <taxon>Bacteria</taxon>
        <taxon>Bacillati</taxon>
        <taxon>Actinomycetota</taxon>
        <taxon>Actinomycetes</taxon>
        <taxon>Streptosporangiales</taxon>
        <taxon>Nocardiopsidaceae</taxon>
        <taxon>Spinactinospora</taxon>
    </lineage>
</organism>
<reference evidence="2 3" key="1">
    <citation type="submission" date="2020-07" db="EMBL/GenBank/DDBJ databases">
        <title>Sequencing the genomes of 1000 actinobacteria strains.</title>
        <authorList>
            <person name="Klenk H.-P."/>
        </authorList>
    </citation>
    <scope>NUCLEOTIDE SEQUENCE [LARGE SCALE GENOMIC DNA]</scope>
    <source>
        <strain evidence="2 3">CXB654</strain>
    </source>
</reference>
<comment type="caution">
    <text evidence="2">The sequence shown here is derived from an EMBL/GenBank/DDBJ whole genome shotgun (WGS) entry which is preliminary data.</text>
</comment>
<dbReference type="Pfam" id="PF01177">
    <property type="entry name" value="Asp_Glu_race"/>
    <property type="match status" value="1"/>
</dbReference>
<accession>A0A852TWE6</accession>
<dbReference type="Proteomes" id="UP000589036">
    <property type="component" value="Unassembled WGS sequence"/>
</dbReference>
<comment type="similarity">
    <text evidence="1">Belongs to the HyuE racemase family.</text>
</comment>
<dbReference type="GO" id="GO:0047653">
    <property type="term" value="F:allantoin racemase activity"/>
    <property type="evidence" value="ECO:0007669"/>
    <property type="project" value="UniProtKB-EC"/>
</dbReference>
<evidence type="ECO:0000313" key="2">
    <source>
        <dbReference type="EMBL" id="NYE47173.1"/>
    </source>
</evidence>
<dbReference type="AlphaFoldDB" id="A0A852TWE6"/>
<keyword evidence="2" id="KW-0413">Isomerase</keyword>
<dbReference type="Gene3D" id="3.40.50.12500">
    <property type="match status" value="1"/>
</dbReference>
<dbReference type="EC" id="5.1.99.3" evidence="2"/>
<protein>
    <submittedName>
        <fullName evidence="2">Allantoin racemase</fullName>
        <ecNumber evidence="2">5.1.99.3</ecNumber>
    </submittedName>
</protein>
<keyword evidence="3" id="KW-1185">Reference proteome</keyword>
<name>A0A852TWE6_9ACTN</name>
<dbReference type="RefSeq" id="WP_179643167.1">
    <property type="nucleotide sequence ID" value="NZ_BAAAYY010000009.1"/>
</dbReference>
<dbReference type="EMBL" id="JACCCC010000001">
    <property type="protein sequence ID" value="NYE47173.1"/>
    <property type="molecule type" value="Genomic_DNA"/>
</dbReference>
<dbReference type="InterPro" id="IPR015942">
    <property type="entry name" value="Asp/Glu/hydantoin_racemase"/>
</dbReference>
<gene>
    <name evidence="2" type="ORF">HDA32_002293</name>
</gene>
<evidence type="ECO:0000313" key="3">
    <source>
        <dbReference type="Proteomes" id="UP000589036"/>
    </source>
</evidence>
<dbReference type="InterPro" id="IPR053714">
    <property type="entry name" value="Iso_Racemase_Enz_sf"/>
</dbReference>
<proteinExistence type="inferred from homology"/>
<sequence length="274" mass="29700">MRIWHQSFTVLDDVPHYRDALERHLTSLAAPGVTVDFHGMRPGTYPSDYPGTHIGYAYLSGLHGEQFVAAALEAQDSGYDAFLIATVPDTAYEEVRTLVDIPVVAFGQTSVLMAAALGECVGIVNFIGALAPQLRRNMRTYGLDRIVGPIEQVDAEFSNVMAAYAEPGPLIGAFTVAARRAITKGANVIVPGEGPLNVFLAEQGVSRIDEVPVIDSLGTCLRVAELRAEQHRRTGLRPARNGFHYAQPPRDVVDGARQWYGLDSLGQGGRLRDS</sequence>
<evidence type="ECO:0000256" key="1">
    <source>
        <dbReference type="ARBA" id="ARBA00038414"/>
    </source>
</evidence>